<evidence type="ECO:0000256" key="3">
    <source>
        <dbReference type="ARBA" id="ARBA00022679"/>
    </source>
</evidence>
<dbReference type="EMBL" id="BAABJO010000002">
    <property type="protein sequence ID" value="GAA5111232.1"/>
    <property type="molecule type" value="Genomic_DNA"/>
</dbReference>
<name>A0ABP9N795_9PSEU</name>
<evidence type="ECO:0000256" key="1">
    <source>
        <dbReference type="ARBA" id="ARBA00004651"/>
    </source>
</evidence>
<keyword evidence="5 8" id="KW-1133">Transmembrane helix</keyword>
<feature type="transmembrane region" description="Helical" evidence="8">
    <location>
        <begin position="184"/>
        <end position="208"/>
    </location>
</feature>
<dbReference type="Proteomes" id="UP001500804">
    <property type="component" value="Unassembled WGS sequence"/>
</dbReference>
<organism evidence="9 10">
    <name type="scientific">Pseudonocardia adelaidensis</name>
    <dbReference type="NCBI Taxonomy" id="648754"/>
    <lineage>
        <taxon>Bacteria</taxon>
        <taxon>Bacillati</taxon>
        <taxon>Actinomycetota</taxon>
        <taxon>Actinomycetes</taxon>
        <taxon>Pseudonocardiales</taxon>
        <taxon>Pseudonocardiaceae</taxon>
        <taxon>Pseudonocardia</taxon>
    </lineage>
</organism>
<sequence>MSLLNRWPDLAPATPGGRVPAVRRAVSGLLVLASLVTTVVLHVRHPDALVTLLPGTDMRDLHVDFDTFWHSAVALVAGDDIYDTPAKLTNLNPPLLTVLLVPFAWLDALTAYRVFVVLTLLLVAASVLAVARELRLSRTATVLALLAVLASSPLHGTLVLGQIYPLLLAGLVAGWIAERRGRPVLAAVLYGVTVALKPSLAPVLLLLAVQRRWVPLRAGIAAAVVATLAGALVAGPLSAVEWLKIAFTEPVPDTVDNASLPGLAVRFGVPSVLGMVAGLAVLVGTLVWIGRHRDRVDPAGTAPWAVLAAGLLFSPIAWHNYLMLLFPGALALVPLGLGALTAAGLALAVIPVSWNADWPPEGIGADLARSLYCAILLGYWAVLLSSSVRSAAEEEPARPAAEPVSPD</sequence>
<keyword evidence="2" id="KW-1003">Cell membrane</keyword>
<feature type="transmembrane region" description="Helical" evidence="8">
    <location>
        <begin position="220"/>
        <end position="243"/>
    </location>
</feature>
<comment type="caution">
    <text evidence="9">The sequence shown here is derived from an EMBL/GenBank/DDBJ whole genome shotgun (WGS) entry which is preliminary data.</text>
</comment>
<evidence type="ECO:0000313" key="10">
    <source>
        <dbReference type="Proteomes" id="UP001500804"/>
    </source>
</evidence>
<dbReference type="Pfam" id="PF09594">
    <property type="entry name" value="GT87"/>
    <property type="match status" value="1"/>
</dbReference>
<feature type="transmembrane region" description="Helical" evidence="8">
    <location>
        <begin position="263"/>
        <end position="289"/>
    </location>
</feature>
<keyword evidence="4 8" id="KW-0812">Transmembrane</keyword>
<evidence type="ECO:0008006" key="11">
    <source>
        <dbReference type="Google" id="ProtNLM"/>
    </source>
</evidence>
<reference evidence="10" key="1">
    <citation type="journal article" date="2019" name="Int. J. Syst. Evol. Microbiol.">
        <title>The Global Catalogue of Microorganisms (GCM) 10K type strain sequencing project: providing services to taxonomists for standard genome sequencing and annotation.</title>
        <authorList>
            <consortium name="The Broad Institute Genomics Platform"/>
            <consortium name="The Broad Institute Genome Sequencing Center for Infectious Disease"/>
            <person name="Wu L."/>
            <person name="Ma J."/>
        </authorList>
    </citation>
    <scope>NUCLEOTIDE SEQUENCE [LARGE SCALE GENOMIC DNA]</scope>
    <source>
        <strain evidence="10">JCM 18302</strain>
    </source>
</reference>
<keyword evidence="6 8" id="KW-0472">Membrane</keyword>
<keyword evidence="10" id="KW-1185">Reference proteome</keyword>
<dbReference type="InterPro" id="IPR018584">
    <property type="entry name" value="GT87"/>
</dbReference>
<evidence type="ECO:0000256" key="6">
    <source>
        <dbReference type="ARBA" id="ARBA00023136"/>
    </source>
</evidence>
<protein>
    <recommendedName>
        <fullName evidence="11">Arabinofuranan 3-O-arabinosyltransferase</fullName>
    </recommendedName>
</protein>
<feature type="transmembrane region" description="Helical" evidence="8">
    <location>
        <begin position="324"/>
        <end position="350"/>
    </location>
</feature>
<evidence type="ECO:0000256" key="5">
    <source>
        <dbReference type="ARBA" id="ARBA00022989"/>
    </source>
</evidence>
<feature type="transmembrane region" description="Helical" evidence="8">
    <location>
        <begin position="142"/>
        <end position="164"/>
    </location>
</feature>
<feature type="transmembrane region" description="Helical" evidence="8">
    <location>
        <begin position="21"/>
        <end position="43"/>
    </location>
</feature>
<evidence type="ECO:0000256" key="8">
    <source>
        <dbReference type="SAM" id="Phobius"/>
    </source>
</evidence>
<feature type="transmembrane region" description="Helical" evidence="8">
    <location>
        <begin position="110"/>
        <end position="130"/>
    </location>
</feature>
<dbReference type="RefSeq" id="WP_345602800.1">
    <property type="nucleotide sequence ID" value="NZ_BAABJO010000002.1"/>
</dbReference>
<evidence type="ECO:0000256" key="7">
    <source>
        <dbReference type="ARBA" id="ARBA00024033"/>
    </source>
</evidence>
<gene>
    <name evidence="9" type="ORF">GCM10023320_03820</name>
</gene>
<comment type="similarity">
    <text evidence="7">Belongs to the glycosyltransferase 87 family.</text>
</comment>
<feature type="transmembrane region" description="Helical" evidence="8">
    <location>
        <begin position="301"/>
        <end position="318"/>
    </location>
</feature>
<accession>A0ABP9N795</accession>
<evidence type="ECO:0000256" key="4">
    <source>
        <dbReference type="ARBA" id="ARBA00022692"/>
    </source>
</evidence>
<proteinExistence type="inferred from homology"/>
<evidence type="ECO:0000313" key="9">
    <source>
        <dbReference type="EMBL" id="GAA5111232.1"/>
    </source>
</evidence>
<keyword evidence="3" id="KW-0808">Transferase</keyword>
<comment type="subcellular location">
    <subcellularLocation>
        <location evidence="1">Cell membrane</location>
        <topology evidence="1">Multi-pass membrane protein</topology>
    </subcellularLocation>
</comment>
<evidence type="ECO:0000256" key="2">
    <source>
        <dbReference type="ARBA" id="ARBA00022475"/>
    </source>
</evidence>